<keyword evidence="3" id="KW-1185">Reference proteome</keyword>
<dbReference type="PANTHER" id="PTHR38166:SF1">
    <property type="entry name" value="C2H2-TYPE DOMAIN-CONTAINING PROTEIN"/>
    <property type="match status" value="1"/>
</dbReference>
<evidence type="ECO:0000256" key="1">
    <source>
        <dbReference type="SAM" id="MobiDB-lite"/>
    </source>
</evidence>
<evidence type="ECO:0000313" key="2">
    <source>
        <dbReference type="EMBL" id="KAK4201042.1"/>
    </source>
</evidence>
<name>A0AAN6XNK9_9PEZI</name>
<dbReference type="AlphaFoldDB" id="A0AAN6XNK9"/>
<gene>
    <name evidence="2" type="ORF">QBC40DRAFT_279024</name>
</gene>
<organism evidence="2 3">
    <name type="scientific">Triangularia verruculosa</name>
    <dbReference type="NCBI Taxonomy" id="2587418"/>
    <lineage>
        <taxon>Eukaryota</taxon>
        <taxon>Fungi</taxon>
        <taxon>Dikarya</taxon>
        <taxon>Ascomycota</taxon>
        <taxon>Pezizomycotina</taxon>
        <taxon>Sordariomycetes</taxon>
        <taxon>Sordariomycetidae</taxon>
        <taxon>Sordariales</taxon>
        <taxon>Podosporaceae</taxon>
        <taxon>Triangularia</taxon>
    </lineage>
</organism>
<evidence type="ECO:0008006" key="4">
    <source>
        <dbReference type="Google" id="ProtNLM"/>
    </source>
</evidence>
<dbReference type="EMBL" id="MU863912">
    <property type="protein sequence ID" value="KAK4201042.1"/>
    <property type="molecule type" value="Genomic_DNA"/>
</dbReference>
<reference evidence="2" key="1">
    <citation type="journal article" date="2023" name="Mol. Phylogenet. Evol.">
        <title>Genome-scale phylogeny and comparative genomics of the fungal order Sordariales.</title>
        <authorList>
            <person name="Hensen N."/>
            <person name="Bonometti L."/>
            <person name="Westerberg I."/>
            <person name="Brannstrom I.O."/>
            <person name="Guillou S."/>
            <person name="Cros-Aarteil S."/>
            <person name="Calhoun S."/>
            <person name="Haridas S."/>
            <person name="Kuo A."/>
            <person name="Mondo S."/>
            <person name="Pangilinan J."/>
            <person name="Riley R."/>
            <person name="LaButti K."/>
            <person name="Andreopoulos B."/>
            <person name="Lipzen A."/>
            <person name="Chen C."/>
            <person name="Yan M."/>
            <person name="Daum C."/>
            <person name="Ng V."/>
            <person name="Clum A."/>
            <person name="Steindorff A."/>
            <person name="Ohm R.A."/>
            <person name="Martin F."/>
            <person name="Silar P."/>
            <person name="Natvig D.O."/>
            <person name="Lalanne C."/>
            <person name="Gautier V."/>
            <person name="Ament-Velasquez S.L."/>
            <person name="Kruys A."/>
            <person name="Hutchinson M.I."/>
            <person name="Powell A.J."/>
            <person name="Barry K."/>
            <person name="Miller A.N."/>
            <person name="Grigoriev I.V."/>
            <person name="Debuchy R."/>
            <person name="Gladieux P."/>
            <person name="Hiltunen Thoren M."/>
            <person name="Johannesson H."/>
        </authorList>
    </citation>
    <scope>NUCLEOTIDE SEQUENCE</scope>
    <source>
        <strain evidence="2">CBS 315.58</strain>
    </source>
</reference>
<reference evidence="2" key="2">
    <citation type="submission" date="2023-05" db="EMBL/GenBank/DDBJ databases">
        <authorList>
            <consortium name="Lawrence Berkeley National Laboratory"/>
            <person name="Steindorff A."/>
            <person name="Hensen N."/>
            <person name="Bonometti L."/>
            <person name="Westerberg I."/>
            <person name="Brannstrom I.O."/>
            <person name="Guillou S."/>
            <person name="Cros-Aarteil S."/>
            <person name="Calhoun S."/>
            <person name="Haridas S."/>
            <person name="Kuo A."/>
            <person name="Mondo S."/>
            <person name="Pangilinan J."/>
            <person name="Riley R."/>
            <person name="Labutti K."/>
            <person name="Andreopoulos B."/>
            <person name="Lipzen A."/>
            <person name="Chen C."/>
            <person name="Yanf M."/>
            <person name="Daum C."/>
            <person name="Ng V."/>
            <person name="Clum A."/>
            <person name="Ohm R."/>
            <person name="Martin F."/>
            <person name="Silar P."/>
            <person name="Natvig D."/>
            <person name="Lalanne C."/>
            <person name="Gautier V."/>
            <person name="Ament-Velasquez S.L."/>
            <person name="Kruys A."/>
            <person name="Hutchinson M.I."/>
            <person name="Powell A.J."/>
            <person name="Barry K."/>
            <person name="Miller A.N."/>
            <person name="Grigoriev I.V."/>
            <person name="Debuchy R."/>
            <person name="Gladieux P."/>
            <person name="Thoren M.H."/>
            <person name="Johannesson H."/>
        </authorList>
    </citation>
    <scope>NUCLEOTIDE SEQUENCE</scope>
    <source>
        <strain evidence="2">CBS 315.58</strain>
    </source>
</reference>
<accession>A0AAN6XNK9</accession>
<protein>
    <recommendedName>
        <fullName evidence="4">C2H2-type domain-containing protein</fullName>
    </recommendedName>
</protein>
<dbReference type="PANTHER" id="PTHR38166">
    <property type="entry name" value="C2H2-TYPE DOMAIN-CONTAINING PROTEIN-RELATED"/>
    <property type="match status" value="1"/>
</dbReference>
<sequence>MQAPSAEITAMPTNVNITKPRLACPFFRFDPCRHYACASYELKGFEAVKKHIERKHILRNHCARCFKSFENETARNDHITGSICPLAPGHDEITYLEWTSTKGCPRTNSCEVKWRWLWATYFNLPALTRELIYFEDAVVEAKRVLIDMATIQSVLKTRLQLDQSDISCLAADIREALLRENSGSRAYRACYIDESSSDKTGPGVDPRVSLGMGNTGADATQMEPTTSEVGNVDLPSEQTMLSQEDPRSPTIEDLSVQPALTAAIVPTLLAESDLNPASILNKPFADNLNGFGQFDNWRMVRVVPWGTADGALARLMEDPISWLKPDGPKWSDLYDHIDRDALRQCWQPGSIPTVQIAIPIRLTHIHSFAAVESKLHTLEGVE</sequence>
<feature type="region of interest" description="Disordered" evidence="1">
    <location>
        <begin position="195"/>
        <end position="232"/>
    </location>
</feature>
<dbReference type="Proteomes" id="UP001303160">
    <property type="component" value="Unassembled WGS sequence"/>
</dbReference>
<proteinExistence type="predicted"/>
<evidence type="ECO:0000313" key="3">
    <source>
        <dbReference type="Proteomes" id="UP001303160"/>
    </source>
</evidence>
<comment type="caution">
    <text evidence="2">The sequence shown here is derived from an EMBL/GenBank/DDBJ whole genome shotgun (WGS) entry which is preliminary data.</text>
</comment>